<accession>A0A9P1D729</accession>
<dbReference type="EMBL" id="CAMXCT010003557">
    <property type="protein sequence ID" value="CAI4005074.1"/>
    <property type="molecule type" value="Genomic_DNA"/>
</dbReference>
<gene>
    <name evidence="1" type="ORF">C1SCF055_LOCUS30829</name>
</gene>
<evidence type="ECO:0008006" key="4">
    <source>
        <dbReference type="Google" id="ProtNLM"/>
    </source>
</evidence>
<protein>
    <recommendedName>
        <fullName evidence="4">Superoxide dismutase copper/zinc binding domain-containing protein</fullName>
    </recommendedName>
</protein>
<comment type="caution">
    <text evidence="1">The sequence shown here is derived from an EMBL/GenBank/DDBJ whole genome shotgun (WGS) entry which is preliminary data.</text>
</comment>
<reference evidence="2" key="2">
    <citation type="submission" date="2024-04" db="EMBL/GenBank/DDBJ databases">
        <authorList>
            <person name="Chen Y."/>
            <person name="Shah S."/>
            <person name="Dougan E. K."/>
            <person name="Thang M."/>
            <person name="Chan C."/>
        </authorList>
    </citation>
    <scope>NUCLEOTIDE SEQUENCE [LARGE SCALE GENOMIC DNA]</scope>
</reference>
<organism evidence="1">
    <name type="scientific">Cladocopium goreaui</name>
    <dbReference type="NCBI Taxonomy" id="2562237"/>
    <lineage>
        <taxon>Eukaryota</taxon>
        <taxon>Sar</taxon>
        <taxon>Alveolata</taxon>
        <taxon>Dinophyceae</taxon>
        <taxon>Suessiales</taxon>
        <taxon>Symbiodiniaceae</taxon>
        <taxon>Cladocopium</taxon>
    </lineage>
</organism>
<reference evidence="1" key="1">
    <citation type="submission" date="2022-10" db="EMBL/GenBank/DDBJ databases">
        <authorList>
            <person name="Chen Y."/>
            <person name="Dougan E. K."/>
            <person name="Chan C."/>
            <person name="Rhodes N."/>
            <person name="Thang M."/>
        </authorList>
    </citation>
    <scope>NUCLEOTIDE SEQUENCE</scope>
</reference>
<name>A0A9P1D729_9DINO</name>
<proteinExistence type="predicted"/>
<dbReference type="AlphaFoldDB" id="A0A9P1D729"/>
<dbReference type="EMBL" id="CAMXCT020003557">
    <property type="protein sequence ID" value="CAL1158449.1"/>
    <property type="molecule type" value="Genomic_DNA"/>
</dbReference>
<keyword evidence="3" id="KW-1185">Reference proteome</keyword>
<evidence type="ECO:0000313" key="1">
    <source>
        <dbReference type="EMBL" id="CAI4005074.1"/>
    </source>
</evidence>
<dbReference type="Proteomes" id="UP001152797">
    <property type="component" value="Unassembled WGS sequence"/>
</dbReference>
<evidence type="ECO:0000313" key="2">
    <source>
        <dbReference type="EMBL" id="CAL1158449.1"/>
    </source>
</evidence>
<dbReference type="EMBL" id="CAMXCT030003557">
    <property type="protein sequence ID" value="CAL4792386.1"/>
    <property type="molecule type" value="Genomic_DNA"/>
</dbReference>
<dbReference type="OrthoDB" id="413510at2759"/>
<sequence length="223" mass="24340">MGGLLMDPGGSLRPTFWSSVWNYRRRSQQLQQPKVTAGHEQFATLSLRTEVGSCQRAASVLHQAESEVLATASLTKLGDQAQRLPLDLQLFRKNKSRDRIMSSKGDHCYFEIFGPDGEVLVANRFEAYPGYAGSLVVEGTVNVSGATFGIQTVSFSLNGLDAQCGSANHSQPNACGIHVHRGSSCDDAQGHFWDNATVSDPWSLGPTYSGPEVKRLPWPRGWT</sequence>
<evidence type="ECO:0000313" key="3">
    <source>
        <dbReference type="Proteomes" id="UP001152797"/>
    </source>
</evidence>